<protein>
    <recommendedName>
        <fullName evidence="1">Beta-lactamase-related domain-containing protein</fullName>
    </recommendedName>
</protein>
<dbReference type="PANTHER" id="PTHR43283">
    <property type="entry name" value="BETA-LACTAMASE-RELATED"/>
    <property type="match status" value="1"/>
</dbReference>
<dbReference type="Pfam" id="PF00144">
    <property type="entry name" value="Beta-lactamase"/>
    <property type="match status" value="1"/>
</dbReference>
<dbReference type="SUPFAM" id="SSF56601">
    <property type="entry name" value="beta-lactamase/transpeptidase-like"/>
    <property type="match status" value="1"/>
</dbReference>
<keyword evidence="3" id="KW-1185">Reference proteome</keyword>
<feature type="domain" description="Beta-lactamase-related" evidence="1">
    <location>
        <begin position="45"/>
        <end position="136"/>
    </location>
</feature>
<organism evidence="2 3">
    <name type="scientific">Streptosporangium minutum</name>
    <dbReference type="NCBI Taxonomy" id="569862"/>
    <lineage>
        <taxon>Bacteria</taxon>
        <taxon>Bacillati</taxon>
        <taxon>Actinomycetota</taxon>
        <taxon>Actinomycetes</taxon>
        <taxon>Streptosporangiales</taxon>
        <taxon>Streptosporangiaceae</taxon>
        <taxon>Streptosporangium</taxon>
    </lineage>
</organism>
<proteinExistence type="predicted"/>
<dbReference type="Proteomes" id="UP000194761">
    <property type="component" value="Unassembled WGS sequence"/>
</dbReference>
<gene>
    <name evidence="2" type="ORF">CA984_14795</name>
</gene>
<dbReference type="InterPro" id="IPR050789">
    <property type="entry name" value="Diverse_Enzym_Activities"/>
</dbReference>
<reference evidence="2 3" key="1">
    <citation type="submission" date="2017-05" db="EMBL/GenBank/DDBJ databases">
        <title>Biotechnological potential of actinobacteria isolated from South African environments.</title>
        <authorList>
            <person name="Le Roes-Hill M."/>
            <person name="Prins A."/>
            <person name="Durrell K.A."/>
        </authorList>
    </citation>
    <scope>NUCLEOTIDE SEQUENCE [LARGE SCALE GENOMIC DNA]</scope>
    <source>
        <strain evidence="2">M26</strain>
    </source>
</reference>
<evidence type="ECO:0000313" key="2">
    <source>
        <dbReference type="EMBL" id="OUC96482.1"/>
    </source>
</evidence>
<comment type="caution">
    <text evidence="2">The sequence shown here is derived from an EMBL/GenBank/DDBJ whole genome shotgun (WGS) entry which is preliminary data.</text>
</comment>
<accession>A0A243RNH6</accession>
<evidence type="ECO:0000313" key="3">
    <source>
        <dbReference type="Proteomes" id="UP000194761"/>
    </source>
</evidence>
<dbReference type="EMBL" id="NGFP01000057">
    <property type="protein sequence ID" value="OUC96482.1"/>
    <property type="molecule type" value="Genomic_DNA"/>
</dbReference>
<dbReference type="InterPro" id="IPR001466">
    <property type="entry name" value="Beta-lactam-related"/>
</dbReference>
<name>A0A243RNH6_9ACTN</name>
<dbReference type="AlphaFoldDB" id="A0A243RNH6"/>
<sequence length="139" mass="14893">MSAGDARPRFDVVSFPRLRLPLVISLFVLAVLLGWSAPAHATGERLVDDYRSVYGTPGVAAAVIDGSSVETTVGGRDGDGNAVTPRTRFRTAPLSKSMTATAIMLLTDRFSPDDPVIKVLPEFKTADPRYTKITVRASS</sequence>
<dbReference type="Gene3D" id="3.40.710.10">
    <property type="entry name" value="DD-peptidase/beta-lactamase superfamily"/>
    <property type="match status" value="1"/>
</dbReference>
<dbReference type="InterPro" id="IPR012338">
    <property type="entry name" value="Beta-lactam/transpept-like"/>
</dbReference>
<evidence type="ECO:0000259" key="1">
    <source>
        <dbReference type="Pfam" id="PF00144"/>
    </source>
</evidence>